<dbReference type="AlphaFoldDB" id="A0A0L0F406"/>
<dbReference type="RefSeq" id="XP_014145241.1">
    <property type="nucleotide sequence ID" value="XM_014289766.1"/>
</dbReference>
<name>A0A0L0F406_9EUKA</name>
<feature type="compositionally biased region" description="Basic and acidic residues" evidence="1">
    <location>
        <begin position="1"/>
        <end position="46"/>
    </location>
</feature>
<dbReference type="Proteomes" id="UP000054560">
    <property type="component" value="Unassembled WGS sequence"/>
</dbReference>
<reference evidence="2 3" key="1">
    <citation type="submission" date="2011-02" db="EMBL/GenBank/DDBJ databases">
        <title>The Genome Sequence of Sphaeroforma arctica JP610.</title>
        <authorList>
            <consortium name="The Broad Institute Genome Sequencing Platform"/>
            <person name="Russ C."/>
            <person name="Cuomo C."/>
            <person name="Young S.K."/>
            <person name="Zeng Q."/>
            <person name="Gargeya S."/>
            <person name="Alvarado L."/>
            <person name="Berlin A."/>
            <person name="Chapman S.B."/>
            <person name="Chen Z."/>
            <person name="Freedman E."/>
            <person name="Gellesch M."/>
            <person name="Goldberg J."/>
            <person name="Griggs A."/>
            <person name="Gujja S."/>
            <person name="Heilman E."/>
            <person name="Heiman D."/>
            <person name="Howarth C."/>
            <person name="Mehta T."/>
            <person name="Neiman D."/>
            <person name="Pearson M."/>
            <person name="Roberts A."/>
            <person name="Saif S."/>
            <person name="Shea T."/>
            <person name="Shenoy N."/>
            <person name="Sisk P."/>
            <person name="Stolte C."/>
            <person name="Sykes S."/>
            <person name="White J."/>
            <person name="Yandava C."/>
            <person name="Burger G."/>
            <person name="Gray M.W."/>
            <person name="Holland P.W.H."/>
            <person name="King N."/>
            <person name="Lang F.B.F."/>
            <person name="Roger A.J."/>
            <person name="Ruiz-Trillo I."/>
            <person name="Haas B."/>
            <person name="Nusbaum C."/>
            <person name="Birren B."/>
        </authorList>
    </citation>
    <scope>NUCLEOTIDE SEQUENCE [LARGE SCALE GENOMIC DNA]</scope>
    <source>
        <strain evidence="2 3">JP610</strain>
    </source>
</reference>
<accession>A0A0L0F406</accession>
<dbReference type="GeneID" id="25916628"/>
<organism evidence="2 3">
    <name type="scientific">Sphaeroforma arctica JP610</name>
    <dbReference type="NCBI Taxonomy" id="667725"/>
    <lineage>
        <taxon>Eukaryota</taxon>
        <taxon>Ichthyosporea</taxon>
        <taxon>Ichthyophonida</taxon>
        <taxon>Sphaeroforma</taxon>
    </lineage>
</organism>
<gene>
    <name evidence="2" type="ORF">SARC_16124</name>
</gene>
<feature type="non-terminal residue" evidence="2">
    <location>
        <position position="1"/>
    </location>
</feature>
<evidence type="ECO:0000313" key="2">
    <source>
        <dbReference type="EMBL" id="KNC71339.1"/>
    </source>
</evidence>
<evidence type="ECO:0000313" key="3">
    <source>
        <dbReference type="Proteomes" id="UP000054560"/>
    </source>
</evidence>
<feature type="region of interest" description="Disordered" evidence="1">
    <location>
        <begin position="1"/>
        <end position="48"/>
    </location>
</feature>
<dbReference type="EMBL" id="KQ249001">
    <property type="protein sequence ID" value="KNC71339.1"/>
    <property type="molecule type" value="Genomic_DNA"/>
</dbReference>
<evidence type="ECO:0000256" key="1">
    <source>
        <dbReference type="SAM" id="MobiDB-lite"/>
    </source>
</evidence>
<sequence length="142" mass="16145">TAGGDRNDRKPYYRRIDKTGPRNDTRGYRKSNNNDKYNKPYSDRGRNTQKMIETAATTAINADIMTTAKITTDRNIKKIETDNSTTETTTDTHMTTSALKTEIAPIDLKTTDAIQGTAEKTKQCQRNSMTFLVLTDELRFRL</sequence>
<proteinExistence type="predicted"/>
<protein>
    <submittedName>
        <fullName evidence="2">Uncharacterized protein</fullName>
    </submittedName>
</protein>
<keyword evidence="3" id="KW-1185">Reference proteome</keyword>